<protein>
    <recommendedName>
        <fullName evidence="6">Amylo-alpha-1,6-glucosidase</fullName>
    </recommendedName>
</protein>
<evidence type="ECO:0000313" key="4">
    <source>
        <dbReference type="EMBL" id="OWU97527.1"/>
    </source>
</evidence>
<dbReference type="InterPro" id="IPR036527">
    <property type="entry name" value="SCP2_sterol-bd_dom_sf"/>
</dbReference>
<dbReference type="InterPro" id="IPR054491">
    <property type="entry name" value="MGH1-like_GH"/>
</dbReference>
<dbReference type="Gene3D" id="3.30.1050.10">
    <property type="entry name" value="SCP2 sterol-binding domain"/>
    <property type="match status" value="1"/>
</dbReference>
<dbReference type="Pfam" id="PF22422">
    <property type="entry name" value="MGH1-like_GH"/>
    <property type="match status" value="1"/>
</dbReference>
<proteinExistence type="predicted"/>
<feature type="domain" description="SCP2" evidence="1">
    <location>
        <begin position="131"/>
        <end position="210"/>
    </location>
</feature>
<reference evidence="4 5" key="1">
    <citation type="submission" date="2017-03" db="EMBL/GenBank/DDBJ databases">
        <title>Whole genome sequence of Micromonospora wenchangensis, isolated from mangrove soil.</title>
        <authorList>
            <person name="Yang H."/>
        </authorList>
    </citation>
    <scope>NUCLEOTIDE SEQUENCE [LARGE SCALE GENOMIC DNA]</scope>
    <source>
        <strain evidence="4 5">CCTCC AA 2012002</strain>
    </source>
</reference>
<dbReference type="GO" id="GO:0005975">
    <property type="term" value="P:carbohydrate metabolic process"/>
    <property type="evidence" value="ECO:0007669"/>
    <property type="project" value="InterPro"/>
</dbReference>
<evidence type="ECO:0000259" key="1">
    <source>
        <dbReference type="Pfam" id="PF02036"/>
    </source>
</evidence>
<evidence type="ECO:0000259" key="3">
    <source>
        <dbReference type="Pfam" id="PF22422"/>
    </source>
</evidence>
<sequence>MPRHVDGDHPGLAGGQVPGQGCHEVVVAAPAVHQQEGAPPAVPVRPVPHPGGRLPVHRRTLPGVFAGSGVLPLKRAPPVRARRIVPFGTPGPFSGGAAVGRERTVDGRIDEFFAALVADCRGRLPVAPTGLLRFDVVAEDGEAATWFVRLAGAQTRVTRTGEHPDCTVEVRPEAFARLLAGRDNLVSMLLRGDISVAGDLALLFTFRRLLPVDADSVGTEPAAELVPHTAPGVVGLHEVTSVFAGNMFMISEKNGNVSATPTSPLGLFSFDTRFLSTWRLTINTESLSVLSVDDVATYEAKFGLVPGEPTHYVNATTSVLRHRWVGPEYEEEITLFNYAPEPVRYVVRLDVGADFAEVLEVRDGFRRARPVTATIADDALRLHYKRAGLHRETVITSSTPAALDEHGLTWTFTVEPHGTWSTRLRVLALLRDLHRRDLRERLTSSVGRSQHQRGRDIAARTAGVPRLRADHKPLQQAYEYGVRDLAALHYPGLNFETALPATGLPWSMALLGRESLVSSFQALPFMPERAVNTLRILALSQGVRHDPFRGEQPGKIVQESRYGDSGAFNDTPESASFSAADTTAAFVILLDEYERWTGDAELVRRFEFEVRAAIGWLDHDADRDGTGYVWSTRRPTRTGPQNESWRNSADAICFADGHPPTYPLAICEIQGYAFEARRRAARMARRFWDDPGWADRLERDAARLRDRFDRDFWLPDRGHYAVAVQLDGVPLDSLTSNMGQLLCTGIVAPHRAEQMVAHLMSPALYSGWGIRTLASTAADYNPLGHHTGAVWPWENSLIAWGLRRAGFRAQAARVATGLLDAARHFQGRLPAYLTGYDRATTHVPVPHGFTDSPYAPSAGAPLMLLRALLGLEPYEDHLAVDAAVPEELGQIELLDIRGRWGYADALGRGRPFRDRPVP</sequence>
<dbReference type="InterPro" id="IPR003033">
    <property type="entry name" value="SCP2_sterol-bd_dom"/>
</dbReference>
<keyword evidence="5" id="KW-1185">Reference proteome</keyword>
<accession>A0A246R9T8</accession>
<dbReference type="SUPFAM" id="SSF55718">
    <property type="entry name" value="SCP-like"/>
    <property type="match status" value="1"/>
</dbReference>
<name>A0A246R9T8_9ACTN</name>
<organism evidence="4 5">
    <name type="scientific">Micromonospora wenchangensis</name>
    <dbReference type="NCBI Taxonomy" id="1185415"/>
    <lineage>
        <taxon>Bacteria</taxon>
        <taxon>Bacillati</taxon>
        <taxon>Actinomycetota</taxon>
        <taxon>Actinomycetes</taxon>
        <taxon>Micromonosporales</taxon>
        <taxon>Micromonosporaceae</taxon>
        <taxon>Micromonospora</taxon>
    </lineage>
</organism>
<dbReference type="InterPro" id="IPR008928">
    <property type="entry name" value="6-hairpin_glycosidase_sf"/>
</dbReference>
<evidence type="ECO:0008006" key="6">
    <source>
        <dbReference type="Google" id="ProtNLM"/>
    </source>
</evidence>
<evidence type="ECO:0000313" key="5">
    <source>
        <dbReference type="Proteomes" id="UP000197174"/>
    </source>
</evidence>
<dbReference type="EMBL" id="MZMV01000097">
    <property type="protein sequence ID" value="OWU97527.1"/>
    <property type="molecule type" value="Genomic_DNA"/>
</dbReference>
<dbReference type="Gene3D" id="1.50.10.10">
    <property type="match status" value="1"/>
</dbReference>
<comment type="caution">
    <text evidence="4">The sequence shown here is derived from an EMBL/GenBank/DDBJ whole genome shotgun (WGS) entry which is preliminary data.</text>
</comment>
<dbReference type="InterPro" id="IPR012341">
    <property type="entry name" value="6hp_glycosidase-like_sf"/>
</dbReference>
<gene>
    <name evidence="4" type="ORF">B5D80_31155</name>
</gene>
<feature type="domain" description="Mannosylglycerate hydrolase MGH1-like glycoside hydrolase" evidence="3">
    <location>
        <begin position="664"/>
        <end position="824"/>
    </location>
</feature>
<dbReference type="InterPro" id="IPR032856">
    <property type="entry name" value="GDE_N_bis"/>
</dbReference>
<dbReference type="SUPFAM" id="SSF48208">
    <property type="entry name" value="Six-hairpin glycosidases"/>
    <property type="match status" value="1"/>
</dbReference>
<dbReference type="AlphaFoldDB" id="A0A246R9T8"/>
<feature type="domain" description="Putative glycogen debranching enzyme N-terminal" evidence="2">
    <location>
        <begin position="245"/>
        <end position="425"/>
    </location>
</feature>
<evidence type="ECO:0000259" key="2">
    <source>
        <dbReference type="Pfam" id="PF14742"/>
    </source>
</evidence>
<dbReference type="Proteomes" id="UP000197174">
    <property type="component" value="Unassembled WGS sequence"/>
</dbReference>
<dbReference type="Pfam" id="PF14742">
    <property type="entry name" value="GDE_N_bis"/>
    <property type="match status" value="1"/>
</dbReference>
<dbReference type="Pfam" id="PF02036">
    <property type="entry name" value="SCP2"/>
    <property type="match status" value="1"/>
</dbReference>